<dbReference type="Pfam" id="PF07607">
    <property type="entry name" value="DUF1570"/>
    <property type="match status" value="1"/>
</dbReference>
<keyword evidence="1" id="KW-0732">Signal</keyword>
<evidence type="ECO:0000256" key="1">
    <source>
        <dbReference type="SAM" id="SignalP"/>
    </source>
</evidence>
<feature type="domain" description="DUF1570" evidence="2">
    <location>
        <begin position="326"/>
        <end position="415"/>
    </location>
</feature>
<evidence type="ECO:0000259" key="2">
    <source>
        <dbReference type="Pfam" id="PF07607"/>
    </source>
</evidence>
<keyword evidence="4" id="KW-1185">Reference proteome</keyword>
<name>A0A225DTB4_9BACT</name>
<reference evidence="4" key="1">
    <citation type="submission" date="2017-06" db="EMBL/GenBank/DDBJ databases">
        <title>Genome analysis of Fimbriiglobus ruber SP5, the first member of the order Planctomycetales with confirmed chitinolytic capability.</title>
        <authorList>
            <person name="Ravin N.V."/>
            <person name="Rakitin A.L."/>
            <person name="Ivanova A.A."/>
            <person name="Beletsky A.V."/>
            <person name="Kulichevskaya I.S."/>
            <person name="Mardanov A.V."/>
            <person name="Dedysh S.N."/>
        </authorList>
    </citation>
    <scope>NUCLEOTIDE SEQUENCE [LARGE SCALE GENOMIC DNA]</scope>
    <source>
        <strain evidence="4">SP5</strain>
    </source>
</reference>
<accession>A0A225DTB4</accession>
<evidence type="ECO:0000313" key="4">
    <source>
        <dbReference type="Proteomes" id="UP000214646"/>
    </source>
</evidence>
<comment type="caution">
    <text evidence="3">The sequence shown here is derived from an EMBL/GenBank/DDBJ whole genome shotgun (WGS) entry which is preliminary data.</text>
</comment>
<dbReference type="EMBL" id="NIDE01000008">
    <property type="protein sequence ID" value="OWK40419.1"/>
    <property type="molecule type" value="Genomic_DNA"/>
</dbReference>
<dbReference type="InterPro" id="IPR011464">
    <property type="entry name" value="DUF1570"/>
</dbReference>
<gene>
    <name evidence="3" type="ORF">FRUB_05338</name>
</gene>
<evidence type="ECO:0000313" key="3">
    <source>
        <dbReference type="EMBL" id="OWK40419.1"/>
    </source>
</evidence>
<dbReference type="Proteomes" id="UP000214646">
    <property type="component" value="Unassembled WGS sequence"/>
</dbReference>
<proteinExistence type="predicted"/>
<dbReference type="AlphaFoldDB" id="A0A225DTB4"/>
<feature type="signal peptide" evidence="1">
    <location>
        <begin position="1"/>
        <end position="27"/>
    </location>
</feature>
<protein>
    <recommendedName>
        <fullName evidence="2">DUF1570 domain-containing protein</fullName>
    </recommendedName>
</protein>
<sequence>MKYGRCTRRVWLVAATILVLTPAAATAQPKPVAGDSWAFDVVTLKNGATFPGMILTETPTGIEFQIVRRWVGRPAYTLTTRFDRRDVADVKKLSPAARAALREKVADIDPISERRRMDALELAATDWLGAPGGAVRYDAEHFILVSGAPDEVTRQAAVRLEQIFTAFARVFPPRHQAAQPVTIYLAAQMDDYRRLIGPSAGSLLNLAIYDPAANRVVCGSDLRRLGDKLTATQKQSKSQRAEIAKREAELRQLYKNSKPDLDRFLQDLNHSRDRLREADAANNRLFDRATQRLFALLYHEAFHAYIGTFVYPPLSPADVRAGKGTGELPRWLNEGFAQVYETALLEANELRIGHVDGARLDRVRKLLAAKDGPGLVPLADLLRAGKDTFLAMHADQRASADRAYLTSWAVTFYLTFGARTMDKTTALDAYVTTVSGGGDPVAAFQTWTGKDTAAFDKDLRDYLARLQPDGTVAVKRP</sequence>
<organism evidence="3 4">
    <name type="scientific">Fimbriiglobus ruber</name>
    <dbReference type="NCBI Taxonomy" id="1908690"/>
    <lineage>
        <taxon>Bacteria</taxon>
        <taxon>Pseudomonadati</taxon>
        <taxon>Planctomycetota</taxon>
        <taxon>Planctomycetia</taxon>
        <taxon>Gemmatales</taxon>
        <taxon>Gemmataceae</taxon>
        <taxon>Fimbriiglobus</taxon>
    </lineage>
</organism>
<feature type="chain" id="PRO_5012668824" description="DUF1570 domain-containing protein" evidence="1">
    <location>
        <begin position="28"/>
        <end position="477"/>
    </location>
</feature>